<keyword evidence="3 7" id="KW-0812">Transmembrane</keyword>
<dbReference type="Proteomes" id="UP000824106">
    <property type="component" value="Unassembled WGS sequence"/>
</dbReference>
<dbReference type="GO" id="GO:0005886">
    <property type="term" value="C:plasma membrane"/>
    <property type="evidence" value="ECO:0007669"/>
    <property type="project" value="UniProtKB-SubCell"/>
</dbReference>
<name>A0A9D2G053_9LACT</name>
<reference evidence="8" key="2">
    <citation type="submission" date="2021-04" db="EMBL/GenBank/DDBJ databases">
        <authorList>
            <person name="Gilroy R."/>
        </authorList>
    </citation>
    <scope>NUCLEOTIDE SEQUENCE</scope>
    <source>
        <strain evidence="8">CHK169-4300</strain>
    </source>
</reference>
<evidence type="ECO:0000256" key="7">
    <source>
        <dbReference type="SAM" id="Phobius"/>
    </source>
</evidence>
<evidence type="ECO:0000256" key="2">
    <source>
        <dbReference type="ARBA" id="ARBA00022475"/>
    </source>
</evidence>
<comment type="caution">
    <text evidence="8">The sequence shown here is derived from an EMBL/GenBank/DDBJ whole genome shotgun (WGS) entry which is preliminary data.</text>
</comment>
<evidence type="ECO:0000256" key="1">
    <source>
        <dbReference type="ARBA" id="ARBA00004236"/>
    </source>
</evidence>
<dbReference type="InterPro" id="IPR005899">
    <property type="entry name" value="Na_pump_deCOase"/>
</dbReference>
<proteinExistence type="predicted"/>
<evidence type="ECO:0000256" key="4">
    <source>
        <dbReference type="ARBA" id="ARBA00022989"/>
    </source>
</evidence>
<evidence type="ECO:0000256" key="3">
    <source>
        <dbReference type="ARBA" id="ARBA00022692"/>
    </source>
</evidence>
<dbReference type="GO" id="GO:0036376">
    <property type="term" value="P:sodium ion export across plasma membrane"/>
    <property type="evidence" value="ECO:0007669"/>
    <property type="project" value="InterPro"/>
</dbReference>
<evidence type="ECO:0000313" key="8">
    <source>
        <dbReference type="EMBL" id="HIZ70708.1"/>
    </source>
</evidence>
<reference evidence="8" key="1">
    <citation type="journal article" date="2021" name="PeerJ">
        <title>Extensive microbial diversity within the chicken gut microbiome revealed by metagenomics and culture.</title>
        <authorList>
            <person name="Gilroy R."/>
            <person name="Ravi A."/>
            <person name="Getino M."/>
            <person name="Pursley I."/>
            <person name="Horton D.L."/>
            <person name="Alikhan N.F."/>
            <person name="Baker D."/>
            <person name="Gharbi K."/>
            <person name="Hall N."/>
            <person name="Watson M."/>
            <person name="Adriaenssens E.M."/>
            <person name="Foster-Nyarko E."/>
            <person name="Jarju S."/>
            <person name="Secka A."/>
            <person name="Antonio M."/>
            <person name="Oren A."/>
            <person name="Chaudhuri R.R."/>
            <person name="La Ragione R."/>
            <person name="Hildebrand F."/>
            <person name="Pallen M.J."/>
        </authorList>
    </citation>
    <scope>NUCLEOTIDE SEQUENCE</scope>
    <source>
        <strain evidence="8">CHK169-4300</strain>
    </source>
</reference>
<evidence type="ECO:0000313" key="9">
    <source>
        <dbReference type="Proteomes" id="UP000824106"/>
    </source>
</evidence>
<evidence type="ECO:0000256" key="5">
    <source>
        <dbReference type="ARBA" id="ARBA00023136"/>
    </source>
</evidence>
<gene>
    <name evidence="8" type="ORF">H9808_02940</name>
</gene>
<sequence length="100" mass="11193">MESISIMDGLVLTIVSMLVVFIVLAAIWGLVEMVSALISRQEPTEESTKTSLTTSHPQTVHHQMVPNKKYQQVAELMALVLASEDKPNKKFEIIESKRVK</sequence>
<evidence type="ECO:0000256" key="6">
    <source>
        <dbReference type="SAM" id="MobiDB-lite"/>
    </source>
</evidence>
<accession>A0A9D2G053</accession>
<keyword evidence="5 7" id="KW-0472">Membrane</keyword>
<dbReference type="AlphaFoldDB" id="A0A9D2G053"/>
<organism evidence="8 9">
    <name type="scientific">Candidatus Atopostipes pullistercoris</name>
    <dbReference type="NCBI Taxonomy" id="2838467"/>
    <lineage>
        <taxon>Bacteria</taxon>
        <taxon>Bacillati</taxon>
        <taxon>Bacillota</taxon>
        <taxon>Bacilli</taxon>
        <taxon>Lactobacillales</taxon>
        <taxon>Carnobacteriaceae</taxon>
        <taxon>Atopostipes</taxon>
    </lineage>
</organism>
<dbReference type="GO" id="GO:0015081">
    <property type="term" value="F:sodium ion transmembrane transporter activity"/>
    <property type="evidence" value="ECO:0007669"/>
    <property type="project" value="InterPro"/>
</dbReference>
<feature type="transmembrane region" description="Helical" evidence="7">
    <location>
        <begin position="6"/>
        <end position="31"/>
    </location>
</feature>
<keyword evidence="4 7" id="KW-1133">Transmembrane helix</keyword>
<feature type="region of interest" description="Disordered" evidence="6">
    <location>
        <begin position="41"/>
        <end position="64"/>
    </location>
</feature>
<dbReference type="Pfam" id="PF04277">
    <property type="entry name" value="OAD_gamma"/>
    <property type="match status" value="1"/>
</dbReference>
<keyword evidence="2" id="KW-1003">Cell membrane</keyword>
<dbReference type="EMBL" id="DXAZ01000040">
    <property type="protein sequence ID" value="HIZ70708.1"/>
    <property type="molecule type" value="Genomic_DNA"/>
</dbReference>
<comment type="subcellular location">
    <subcellularLocation>
        <location evidence="1">Cell membrane</location>
    </subcellularLocation>
</comment>
<protein>
    <submittedName>
        <fullName evidence="8">OadG family protein</fullName>
    </submittedName>
</protein>